<keyword evidence="2" id="KW-0812">Transmembrane</keyword>
<proteinExistence type="predicted"/>
<evidence type="ECO:0000313" key="5">
    <source>
        <dbReference type="Proteomes" id="UP000823842"/>
    </source>
</evidence>
<dbReference type="Pfam" id="PF07486">
    <property type="entry name" value="Hydrolase_2"/>
    <property type="match status" value="1"/>
</dbReference>
<dbReference type="InterPro" id="IPR042047">
    <property type="entry name" value="SleB_dom1"/>
</dbReference>
<name>A0A9D2LX80_9FIRM</name>
<sequence length="306" mass="33751">MRVKKKLLHKKKHTKGGDNRTGSLRGFGFVSLCTVFAVILTFSDKGLENGNNKQVYAASEEEKEQTASLEEEKDEDYLPTGIAGVVAGVSETPMPGTTVNRIGSSCEQVMVGQRVQTVDSAVAELDISASMESTVNDLDSKAMTLAANPKIMSDEDYDTLLRIVEAEAGGEDLKGRILVANVIMNRVKSEEFPDTVSEVVWEYDNGVPQFSPTYDGRINEVTVSEKTKEAVKQALEGVDYSQGALFFIQKSAAEEHNVTWFEKDLKWLFKYGVHEFYTYPEEGEKTDTKEEEAPADLVSMEAAEAS</sequence>
<feature type="region of interest" description="Disordered" evidence="1">
    <location>
        <begin position="55"/>
        <end position="74"/>
    </location>
</feature>
<feature type="compositionally biased region" description="Acidic residues" evidence="1">
    <location>
        <begin position="59"/>
        <end position="74"/>
    </location>
</feature>
<comment type="caution">
    <text evidence="4">The sequence shown here is derived from an EMBL/GenBank/DDBJ whole genome shotgun (WGS) entry which is preliminary data.</text>
</comment>
<keyword evidence="4" id="KW-0378">Hydrolase</keyword>
<feature type="domain" description="Cell wall hydrolase SleB" evidence="3">
    <location>
        <begin position="170"/>
        <end position="277"/>
    </location>
</feature>
<dbReference type="AlphaFoldDB" id="A0A9D2LX80"/>
<feature type="transmembrane region" description="Helical" evidence="2">
    <location>
        <begin position="21"/>
        <end position="42"/>
    </location>
</feature>
<evidence type="ECO:0000256" key="2">
    <source>
        <dbReference type="SAM" id="Phobius"/>
    </source>
</evidence>
<organism evidence="4 5">
    <name type="scientific">Candidatus Blautia faecavium</name>
    <dbReference type="NCBI Taxonomy" id="2838487"/>
    <lineage>
        <taxon>Bacteria</taxon>
        <taxon>Bacillati</taxon>
        <taxon>Bacillota</taxon>
        <taxon>Clostridia</taxon>
        <taxon>Lachnospirales</taxon>
        <taxon>Lachnospiraceae</taxon>
        <taxon>Blautia</taxon>
    </lineage>
</organism>
<dbReference type="InterPro" id="IPR011105">
    <property type="entry name" value="Cell_wall_hydrolase_SleB"/>
</dbReference>
<gene>
    <name evidence="4" type="ORF">IAA06_16595</name>
</gene>
<evidence type="ECO:0000256" key="1">
    <source>
        <dbReference type="SAM" id="MobiDB-lite"/>
    </source>
</evidence>
<protein>
    <submittedName>
        <fullName evidence="4">Cell wall hydrolase</fullName>
    </submittedName>
</protein>
<feature type="compositionally biased region" description="Basic and acidic residues" evidence="1">
    <location>
        <begin position="282"/>
        <end position="292"/>
    </location>
</feature>
<feature type="region of interest" description="Disordered" evidence="1">
    <location>
        <begin position="282"/>
        <end position="306"/>
    </location>
</feature>
<dbReference type="EMBL" id="DWYZ01000318">
    <property type="protein sequence ID" value="HJB30393.1"/>
    <property type="molecule type" value="Genomic_DNA"/>
</dbReference>
<dbReference type="GO" id="GO:0016787">
    <property type="term" value="F:hydrolase activity"/>
    <property type="evidence" value="ECO:0007669"/>
    <property type="project" value="UniProtKB-KW"/>
</dbReference>
<reference evidence="4" key="2">
    <citation type="submission" date="2021-04" db="EMBL/GenBank/DDBJ databases">
        <authorList>
            <person name="Gilroy R."/>
        </authorList>
    </citation>
    <scope>NUCLEOTIDE SEQUENCE</scope>
    <source>
        <strain evidence="4">ChiSjej1B19-5720</strain>
    </source>
</reference>
<dbReference type="Gene3D" id="1.10.10.2520">
    <property type="entry name" value="Cell wall hydrolase SleB, domain 1"/>
    <property type="match status" value="1"/>
</dbReference>
<keyword evidence="2" id="KW-1133">Transmembrane helix</keyword>
<accession>A0A9D2LX80</accession>
<keyword evidence="2" id="KW-0472">Membrane</keyword>
<reference evidence="4" key="1">
    <citation type="journal article" date="2021" name="PeerJ">
        <title>Extensive microbial diversity within the chicken gut microbiome revealed by metagenomics and culture.</title>
        <authorList>
            <person name="Gilroy R."/>
            <person name="Ravi A."/>
            <person name="Getino M."/>
            <person name="Pursley I."/>
            <person name="Horton D.L."/>
            <person name="Alikhan N.F."/>
            <person name="Baker D."/>
            <person name="Gharbi K."/>
            <person name="Hall N."/>
            <person name="Watson M."/>
            <person name="Adriaenssens E.M."/>
            <person name="Foster-Nyarko E."/>
            <person name="Jarju S."/>
            <person name="Secka A."/>
            <person name="Antonio M."/>
            <person name="Oren A."/>
            <person name="Chaudhuri R.R."/>
            <person name="La Ragione R."/>
            <person name="Hildebrand F."/>
            <person name="Pallen M.J."/>
        </authorList>
    </citation>
    <scope>NUCLEOTIDE SEQUENCE</scope>
    <source>
        <strain evidence="4">ChiSjej1B19-5720</strain>
    </source>
</reference>
<evidence type="ECO:0000259" key="3">
    <source>
        <dbReference type="Pfam" id="PF07486"/>
    </source>
</evidence>
<dbReference type="Proteomes" id="UP000823842">
    <property type="component" value="Unassembled WGS sequence"/>
</dbReference>
<evidence type="ECO:0000313" key="4">
    <source>
        <dbReference type="EMBL" id="HJB30393.1"/>
    </source>
</evidence>